<reference evidence="2 3" key="1">
    <citation type="submission" date="2012-05" db="EMBL/GenBank/DDBJ databases">
        <authorList>
            <person name="Harkins D.M."/>
            <person name="Madupu R."/>
            <person name="Durkin A.S."/>
            <person name="Torralba M."/>
            <person name="Methe B."/>
            <person name="Sutton G.G."/>
            <person name="Nelson K.E."/>
        </authorList>
    </citation>
    <scope>NUCLEOTIDE SEQUENCE [LARGE SCALE GENOMIC DNA]</scope>
    <source>
        <strain evidence="2 3">F0490</strain>
    </source>
</reference>
<dbReference type="Proteomes" id="UP000004578">
    <property type="component" value="Unassembled WGS sequence"/>
</dbReference>
<sequence length="141" mass="15254">MPMPPPTSNTPLIVGLAVGALVVVLVVVGLLWFRLWRVPRTPSPGYNPGPAPANSVIKTQVIEECHSAVKQTMRSSIFTRDSATYERTDSNGDQHWIVSGRVTGASTSGMSGTFEWSCTATYFDKNGLVDAWSSVETTPVR</sequence>
<keyword evidence="1" id="KW-0472">Membrane</keyword>
<keyword evidence="1" id="KW-0812">Transmembrane</keyword>
<dbReference type="AlphaFoldDB" id="J1H1P6"/>
<evidence type="ECO:0000313" key="3">
    <source>
        <dbReference type="Proteomes" id="UP000004578"/>
    </source>
</evidence>
<protein>
    <submittedName>
        <fullName evidence="2">Uncharacterized protein</fullName>
    </submittedName>
</protein>
<keyword evidence="3" id="KW-1185">Reference proteome</keyword>
<proteinExistence type="predicted"/>
<evidence type="ECO:0000313" key="2">
    <source>
        <dbReference type="EMBL" id="EJF39118.1"/>
    </source>
</evidence>
<accession>J1H1P6</accession>
<dbReference type="EMBL" id="AKFS01000253">
    <property type="protein sequence ID" value="EJF39118.1"/>
    <property type="molecule type" value="Genomic_DNA"/>
</dbReference>
<dbReference type="PATRIC" id="fig|1125717.3.peg.1574"/>
<feature type="transmembrane region" description="Helical" evidence="1">
    <location>
        <begin position="12"/>
        <end position="33"/>
    </location>
</feature>
<evidence type="ECO:0000256" key="1">
    <source>
        <dbReference type="SAM" id="Phobius"/>
    </source>
</evidence>
<keyword evidence="1" id="KW-1133">Transmembrane helix</keyword>
<gene>
    <name evidence="2" type="ORF">HMPREF1317_1031</name>
</gene>
<organism evidence="2 3">
    <name type="scientific">Schaalia georgiae F0490</name>
    <dbReference type="NCBI Taxonomy" id="1125717"/>
    <lineage>
        <taxon>Bacteria</taxon>
        <taxon>Bacillati</taxon>
        <taxon>Actinomycetota</taxon>
        <taxon>Actinomycetes</taxon>
        <taxon>Actinomycetales</taxon>
        <taxon>Actinomycetaceae</taxon>
        <taxon>Schaalia</taxon>
    </lineage>
</organism>
<name>J1H1P6_9ACTO</name>
<comment type="caution">
    <text evidence="2">The sequence shown here is derived from an EMBL/GenBank/DDBJ whole genome shotgun (WGS) entry which is preliminary data.</text>
</comment>